<feature type="region of interest" description="Disordered" evidence="1">
    <location>
        <begin position="1"/>
        <end position="239"/>
    </location>
</feature>
<evidence type="ECO:0000313" key="3">
    <source>
        <dbReference type="Proteomes" id="UP000218231"/>
    </source>
</evidence>
<feature type="compositionally biased region" description="Basic and acidic residues" evidence="1">
    <location>
        <begin position="14"/>
        <end position="41"/>
    </location>
</feature>
<name>A0A2A2M2X0_9BILA</name>
<evidence type="ECO:0000256" key="1">
    <source>
        <dbReference type="SAM" id="MobiDB-lite"/>
    </source>
</evidence>
<feature type="compositionally biased region" description="Basic and acidic residues" evidence="1">
    <location>
        <begin position="215"/>
        <end position="232"/>
    </location>
</feature>
<feature type="compositionally biased region" description="Basic and acidic residues" evidence="1">
    <location>
        <begin position="85"/>
        <end position="107"/>
    </location>
</feature>
<keyword evidence="3" id="KW-1185">Reference proteome</keyword>
<gene>
    <name evidence="2" type="ORF">WR25_03139</name>
</gene>
<proteinExistence type="predicted"/>
<dbReference type="AlphaFoldDB" id="A0A2A2M2X0"/>
<feature type="compositionally biased region" description="Polar residues" evidence="1">
    <location>
        <begin position="1"/>
        <end position="12"/>
    </location>
</feature>
<protein>
    <submittedName>
        <fullName evidence="2">Uncharacterized protein</fullName>
    </submittedName>
</protein>
<evidence type="ECO:0000313" key="2">
    <source>
        <dbReference type="EMBL" id="PAV92780.1"/>
    </source>
</evidence>
<dbReference type="Proteomes" id="UP000218231">
    <property type="component" value="Unassembled WGS sequence"/>
</dbReference>
<sequence>MPAPNTASTTGTVCDREHAAEADRAGAERQPHLPPLERAEFAQRTGAAIGTVDGGQHGDEARGGQRQQRDKREHPAPARHLPQPGRDRHTDDRRDGQAQHHAPDRLRALRGRHQRRSDERGDPEIGAMRQACEESEREHPAIRRREGGQRVADREQRHQPDQQAAPCHTGRQHRDRRCADHHAQGVGADDMPHGRRVDAQPAGQVRLQAHRRKFGRPDRKPADGKRKMDEAGMRLGSLS</sequence>
<accession>A0A2A2M2X0</accession>
<feature type="compositionally biased region" description="Basic and acidic residues" evidence="1">
    <location>
        <begin position="131"/>
        <end position="160"/>
    </location>
</feature>
<comment type="caution">
    <text evidence="2">The sequence shown here is derived from an EMBL/GenBank/DDBJ whole genome shotgun (WGS) entry which is preliminary data.</text>
</comment>
<organism evidence="2 3">
    <name type="scientific">Diploscapter pachys</name>
    <dbReference type="NCBI Taxonomy" id="2018661"/>
    <lineage>
        <taxon>Eukaryota</taxon>
        <taxon>Metazoa</taxon>
        <taxon>Ecdysozoa</taxon>
        <taxon>Nematoda</taxon>
        <taxon>Chromadorea</taxon>
        <taxon>Rhabditida</taxon>
        <taxon>Rhabditina</taxon>
        <taxon>Rhabditomorpha</taxon>
        <taxon>Rhabditoidea</taxon>
        <taxon>Rhabditidae</taxon>
        <taxon>Diploscapter</taxon>
    </lineage>
</organism>
<reference evidence="2 3" key="1">
    <citation type="journal article" date="2017" name="Curr. Biol.">
        <title>Genome architecture and evolution of a unichromosomal asexual nematode.</title>
        <authorList>
            <person name="Fradin H."/>
            <person name="Zegar C."/>
            <person name="Gutwein M."/>
            <person name="Lucas J."/>
            <person name="Kovtun M."/>
            <person name="Corcoran D."/>
            <person name="Baugh L.R."/>
            <person name="Kiontke K."/>
            <person name="Gunsalus K."/>
            <person name="Fitch D.H."/>
            <person name="Piano F."/>
        </authorList>
    </citation>
    <scope>NUCLEOTIDE SEQUENCE [LARGE SCALE GENOMIC DNA]</scope>
    <source>
        <strain evidence="2">PF1309</strain>
    </source>
</reference>
<feature type="compositionally biased region" description="Basic and acidic residues" evidence="1">
    <location>
        <begin position="56"/>
        <end position="76"/>
    </location>
</feature>
<dbReference type="EMBL" id="LIAE01006014">
    <property type="protein sequence ID" value="PAV92780.1"/>
    <property type="molecule type" value="Genomic_DNA"/>
</dbReference>